<dbReference type="AlphaFoldDB" id="A0A0F9IJX0"/>
<dbReference type="PROSITE" id="PS50817">
    <property type="entry name" value="INTEIN_N_TER"/>
    <property type="match status" value="1"/>
</dbReference>
<sequence length="674" mass="78468">MTSYYIDPQAIYCSDGRVFSKPDALNSVDLIFTWMLTDKPKENKLLYDLDACVAGLISMTMSEAQARELYEKEKVYVNDFKITYFPTRFFAIDGRGSFVNYGNMVRYKSDVHYSPDDTEEDKINKAKEAEAISVAAKGILRELGVDPQRIISPVGALVDKYVWSLRPPTVDDIPEEAGEIAYQTIKGNWLEAFSIGYWDEAYDYDINCYSEDTECLTYNGWKRVIDLEVDEEILGFNKDTEKCRFQPVRKMHKSYYDGDMVSLKSRKVDLLVTQNHRILLQHHVRSKMSRAYKEHGKGGYFGWSVCEAGKLPNGNYKLPISFPIEERNDYEISDEELKIIAWINTEGSIYYNKKRDEIKGIAIKQTESSEANKSHCQEIEECLGKIGRVYKHYISQELYAHLIKAGINKVSYKDQIAHNFRIPLKHQSELYLEDNIHFIPLWILQKCSYRQLKIYFETLIKGDGHRSLHEKTNHTIQLCYYSKLKENADRMGYLCHLLGYKVNFVNPNKHHVTYQVYIIAEKEYEWQKKDAHNEAINYGDKTILKPYKGMVSCPTIDDGYFVVRRNNKSYICGNSAYGSVLSRLLDTRRGTWVEDIVMPKEAVYGFASGNLEVTKPFHPFIMKEDDKYTYTPIGSRPDQLTKEQIDLLYKHDLGHFDIERGWWWIPSTSKSNYE</sequence>
<dbReference type="InterPro" id="IPR006141">
    <property type="entry name" value="Intein_N"/>
</dbReference>
<name>A0A0F9IJX0_9ZZZZ</name>
<organism evidence="3">
    <name type="scientific">marine sediment metagenome</name>
    <dbReference type="NCBI Taxonomy" id="412755"/>
    <lineage>
        <taxon>unclassified sequences</taxon>
        <taxon>metagenomes</taxon>
        <taxon>ecological metagenomes</taxon>
    </lineage>
</organism>
<proteinExistence type="predicted"/>
<dbReference type="SUPFAM" id="SSF51294">
    <property type="entry name" value="Hedgehog/intein (Hint) domain"/>
    <property type="match status" value="1"/>
</dbReference>
<reference evidence="3" key="1">
    <citation type="journal article" date="2015" name="Nature">
        <title>Complex archaea that bridge the gap between prokaryotes and eukaryotes.</title>
        <authorList>
            <person name="Spang A."/>
            <person name="Saw J.H."/>
            <person name="Jorgensen S.L."/>
            <person name="Zaremba-Niedzwiedzka K."/>
            <person name="Martijn J."/>
            <person name="Lind A.E."/>
            <person name="van Eijk R."/>
            <person name="Schleper C."/>
            <person name="Guy L."/>
            <person name="Ettema T.J."/>
        </authorList>
    </citation>
    <scope>NUCLEOTIDE SEQUENCE</scope>
</reference>
<evidence type="ECO:0000313" key="3">
    <source>
        <dbReference type="EMBL" id="KKM27847.1"/>
    </source>
</evidence>
<dbReference type="InterPro" id="IPR027434">
    <property type="entry name" value="Homing_endonucl"/>
</dbReference>
<feature type="non-terminal residue" evidence="3">
    <location>
        <position position="674"/>
    </location>
</feature>
<evidence type="ECO:0008006" key="4">
    <source>
        <dbReference type="Google" id="ProtNLM"/>
    </source>
</evidence>
<dbReference type="Gene3D" id="2.170.16.10">
    <property type="entry name" value="Hedgehog/Intein (Hint) domain"/>
    <property type="match status" value="1"/>
</dbReference>
<protein>
    <recommendedName>
        <fullName evidence="4">DOD-type homing endonuclease domain-containing protein</fullName>
    </recommendedName>
</protein>
<dbReference type="GO" id="GO:0016539">
    <property type="term" value="P:intein-mediated protein splicing"/>
    <property type="evidence" value="ECO:0007669"/>
    <property type="project" value="InterPro"/>
</dbReference>
<evidence type="ECO:0000256" key="1">
    <source>
        <dbReference type="ARBA" id="ARBA00022813"/>
    </source>
</evidence>
<dbReference type="Gene3D" id="3.10.28.10">
    <property type="entry name" value="Homing endonucleases"/>
    <property type="match status" value="1"/>
</dbReference>
<keyword evidence="1" id="KW-0068">Autocatalytic cleavage</keyword>
<dbReference type="InterPro" id="IPR036844">
    <property type="entry name" value="Hint_dom_sf"/>
</dbReference>
<accession>A0A0F9IJX0</accession>
<dbReference type="EMBL" id="LAZR01012245">
    <property type="protein sequence ID" value="KKM27847.1"/>
    <property type="molecule type" value="Genomic_DNA"/>
</dbReference>
<keyword evidence="2" id="KW-0651">Protein splicing</keyword>
<comment type="caution">
    <text evidence="3">The sequence shown here is derived from an EMBL/GenBank/DDBJ whole genome shotgun (WGS) entry which is preliminary data.</text>
</comment>
<evidence type="ECO:0000256" key="2">
    <source>
        <dbReference type="ARBA" id="ARBA00023000"/>
    </source>
</evidence>
<gene>
    <name evidence="3" type="ORF">LCGC14_1570590</name>
</gene>